<dbReference type="KEGG" id="this:HZT40_11560"/>
<accession>A0A7L6ASR2</accession>
<dbReference type="Proteomes" id="UP000510621">
    <property type="component" value="Chromosome"/>
</dbReference>
<keyword evidence="2" id="KW-1185">Reference proteome</keyword>
<protein>
    <submittedName>
        <fullName evidence="1">Uncharacterized protein</fullName>
    </submittedName>
</protein>
<reference evidence="1" key="1">
    <citation type="submission" date="2020-06" db="EMBL/GenBank/DDBJ databases">
        <title>Analysis procedures for assessing recovery of high quality, complete, closed genomes from Nanopore long read metagenome sequencing.</title>
        <authorList>
            <person name="Bessarab I."/>
            <person name="Arumugam K."/>
            <person name="Haryono M."/>
            <person name="Liu X."/>
            <person name="Roy S."/>
            <person name="Zuniga-Montanez R.E."/>
            <person name="Qiu G."/>
            <person name="Drautz-Moses D.I."/>
            <person name="Law Y.Y."/>
            <person name="Wuertz S."/>
            <person name="Lauro F.M."/>
            <person name="Huson D.H."/>
            <person name="Williams R.B."/>
        </authorList>
    </citation>
    <scope>NUCLEOTIDE SEQUENCE [LARGE SCALE GENOMIC DNA]</scope>
    <source>
        <strain evidence="1">SSD2</strain>
    </source>
</reference>
<dbReference type="EMBL" id="CP059265">
    <property type="protein sequence ID" value="QLQ32123.1"/>
    <property type="molecule type" value="Genomic_DNA"/>
</dbReference>
<name>A0A7L6ASR2_9GAMM</name>
<dbReference type="AlphaFoldDB" id="A0A7L6ASR2"/>
<proteinExistence type="predicted"/>
<sequence>MVTSLVQPLEAEAAAAYPAMPLALAQLPEPQRRPQALAQQVPVWLPQPERRFCFSRRRRWSGSGFRSSFLLFSHGLAMPFHHLEKASAWARCINIC</sequence>
<evidence type="ECO:0000313" key="1">
    <source>
        <dbReference type="EMBL" id="QLQ32123.1"/>
    </source>
</evidence>
<organism evidence="1 2">
    <name type="scientific">Candidatus Thiothrix singaporensis</name>
    <dbReference type="NCBI Taxonomy" id="2799669"/>
    <lineage>
        <taxon>Bacteria</taxon>
        <taxon>Pseudomonadati</taxon>
        <taxon>Pseudomonadota</taxon>
        <taxon>Gammaproteobacteria</taxon>
        <taxon>Thiotrichales</taxon>
        <taxon>Thiotrichaceae</taxon>
        <taxon>Thiothrix</taxon>
    </lineage>
</organism>
<evidence type="ECO:0000313" key="2">
    <source>
        <dbReference type="Proteomes" id="UP000510621"/>
    </source>
</evidence>
<gene>
    <name evidence="1" type="ORF">HZT40_11560</name>
</gene>